<dbReference type="AlphaFoldDB" id="A0A4U0UFH4"/>
<comment type="caution">
    <text evidence="1">The sequence shown here is derived from an EMBL/GenBank/DDBJ whole genome shotgun (WGS) entry which is preliminary data.</text>
</comment>
<protein>
    <submittedName>
        <fullName evidence="1">Uncharacterized protein</fullName>
    </submittedName>
</protein>
<organism evidence="1 2">
    <name type="scientific">Salinomyces thailandicus</name>
    <dbReference type="NCBI Taxonomy" id="706561"/>
    <lineage>
        <taxon>Eukaryota</taxon>
        <taxon>Fungi</taxon>
        <taxon>Dikarya</taxon>
        <taxon>Ascomycota</taxon>
        <taxon>Pezizomycotina</taxon>
        <taxon>Dothideomycetes</taxon>
        <taxon>Dothideomycetidae</taxon>
        <taxon>Mycosphaerellales</taxon>
        <taxon>Teratosphaeriaceae</taxon>
        <taxon>Salinomyces</taxon>
    </lineage>
</organism>
<gene>
    <name evidence="1" type="ORF">B0A50_00290</name>
</gene>
<dbReference type="EMBL" id="NAJL01000001">
    <property type="protein sequence ID" value="TKA34310.1"/>
    <property type="molecule type" value="Genomic_DNA"/>
</dbReference>
<keyword evidence="2" id="KW-1185">Reference proteome</keyword>
<accession>A0A4U0UFH4</accession>
<proteinExistence type="predicted"/>
<reference evidence="1 2" key="1">
    <citation type="submission" date="2017-03" db="EMBL/GenBank/DDBJ databases">
        <title>Genomes of endolithic fungi from Antarctica.</title>
        <authorList>
            <person name="Coleine C."/>
            <person name="Masonjones S."/>
            <person name="Stajich J.E."/>
        </authorList>
    </citation>
    <scope>NUCLEOTIDE SEQUENCE [LARGE SCALE GENOMIC DNA]</scope>
    <source>
        <strain evidence="1 2">CCFEE 6315</strain>
    </source>
</reference>
<sequence>MAASTLPPLQSTGNHTTSDLSLQPFLADTFDPADYLNTTLPSLSTTLSARTTTTNHSTRSVPLSDLTAQLQSHLSHLNAQTTRLSNTLNQLTDEIIRSGGRLAYEVEVLRGETSSLTDTLTNGLRKEIELFSPSTAVTNDRTSPDPQPINPEPEYLINLKRLTAIRHRLSTVIELFGAAMSWPLPPSELSTLPSSLVTVSNPSQDTENQEQKAQQYISALRNDIHELLNTNTDEMAGLEAAVERIEDLRGLAEVWRGTAEEKARFRVVEGLARPVEERQRVLERSGRGVVLPARGGREGKGLGLAGEGGGGFLSGLRRLREDIYVE</sequence>
<dbReference type="Gene3D" id="6.10.250.2790">
    <property type="match status" value="1"/>
</dbReference>
<name>A0A4U0UFH4_9PEZI</name>
<dbReference type="Proteomes" id="UP000308549">
    <property type="component" value="Unassembled WGS sequence"/>
</dbReference>
<evidence type="ECO:0000313" key="1">
    <source>
        <dbReference type="EMBL" id="TKA34310.1"/>
    </source>
</evidence>
<evidence type="ECO:0000313" key="2">
    <source>
        <dbReference type="Proteomes" id="UP000308549"/>
    </source>
</evidence>
<dbReference type="OrthoDB" id="5413829at2759"/>